<keyword evidence="3" id="KW-0808">Transferase</keyword>
<dbReference type="SUPFAM" id="SSF53756">
    <property type="entry name" value="UDP-Glycosyltransferase/glycogen phosphorylase"/>
    <property type="match status" value="1"/>
</dbReference>
<dbReference type="AlphaFoldDB" id="A0A1H5UEW5"/>
<dbReference type="GO" id="GO:0016758">
    <property type="term" value="F:hexosyltransferase activity"/>
    <property type="evidence" value="ECO:0007669"/>
    <property type="project" value="TreeGrafter"/>
</dbReference>
<evidence type="ECO:0000259" key="1">
    <source>
        <dbReference type="Pfam" id="PF00534"/>
    </source>
</evidence>
<evidence type="ECO:0000313" key="4">
    <source>
        <dbReference type="Proteomes" id="UP000236735"/>
    </source>
</evidence>
<feature type="domain" description="Glycosyltransferase subfamily 4-like N-terminal" evidence="2">
    <location>
        <begin position="12"/>
        <end position="171"/>
    </location>
</feature>
<dbReference type="PANTHER" id="PTHR45947">
    <property type="entry name" value="SULFOQUINOVOSYL TRANSFERASE SQD2"/>
    <property type="match status" value="1"/>
</dbReference>
<evidence type="ECO:0000313" key="3">
    <source>
        <dbReference type="EMBL" id="SEF73008.1"/>
    </source>
</evidence>
<dbReference type="InterPro" id="IPR050194">
    <property type="entry name" value="Glycosyltransferase_grp1"/>
</dbReference>
<dbReference type="EMBL" id="FNUV01000003">
    <property type="protein sequence ID" value="SEF73008.1"/>
    <property type="molecule type" value="Genomic_DNA"/>
</dbReference>
<dbReference type="PANTHER" id="PTHR45947:SF3">
    <property type="entry name" value="SULFOQUINOVOSYL TRANSFERASE SQD2"/>
    <property type="match status" value="1"/>
</dbReference>
<accession>A0A1H5UEW5</accession>
<proteinExistence type="predicted"/>
<dbReference type="InterPro" id="IPR028098">
    <property type="entry name" value="Glyco_trans_4-like_N"/>
</dbReference>
<dbReference type="Pfam" id="PF13439">
    <property type="entry name" value="Glyco_transf_4"/>
    <property type="match status" value="1"/>
</dbReference>
<feature type="domain" description="Glycosyl transferase family 1" evidence="1">
    <location>
        <begin position="181"/>
        <end position="343"/>
    </location>
</feature>
<dbReference type="Proteomes" id="UP000236735">
    <property type="component" value="Unassembled WGS sequence"/>
</dbReference>
<dbReference type="RefSeq" id="WP_051949832.1">
    <property type="nucleotide sequence ID" value="NZ_FNUV01000003.1"/>
</dbReference>
<gene>
    <name evidence="3" type="ORF">SAMN05216354_1393</name>
</gene>
<reference evidence="3 4" key="1">
    <citation type="submission" date="2016-10" db="EMBL/GenBank/DDBJ databases">
        <authorList>
            <person name="de Groot N.N."/>
        </authorList>
    </citation>
    <scope>NUCLEOTIDE SEQUENCE [LARGE SCALE GENOMIC DNA]</scope>
    <source>
        <strain evidence="3 4">AR32</strain>
    </source>
</reference>
<dbReference type="Gene3D" id="3.40.50.2000">
    <property type="entry name" value="Glycogen Phosphorylase B"/>
    <property type="match status" value="2"/>
</dbReference>
<name>A0A1H5UEW5_XYLRU</name>
<evidence type="ECO:0000259" key="2">
    <source>
        <dbReference type="Pfam" id="PF13439"/>
    </source>
</evidence>
<organism evidence="3 4">
    <name type="scientific">Xylanibacter ruminicola</name>
    <name type="common">Prevotella ruminicola</name>
    <dbReference type="NCBI Taxonomy" id="839"/>
    <lineage>
        <taxon>Bacteria</taxon>
        <taxon>Pseudomonadati</taxon>
        <taxon>Bacteroidota</taxon>
        <taxon>Bacteroidia</taxon>
        <taxon>Bacteroidales</taxon>
        <taxon>Prevotellaceae</taxon>
        <taxon>Xylanibacter</taxon>
    </lineage>
</organism>
<dbReference type="InterPro" id="IPR001296">
    <property type="entry name" value="Glyco_trans_1"/>
</dbReference>
<sequence length="367" mass="41789">MKVLEVIRQGQIGGGESHLIDLVSFLDKKKIEPVCLSFSGGEMINRLNEMGIICYVLETQRPFDLRIQKQIIELIRDNDIQLVHAHGSRAASNMLYPVRKLHIPFVYTVHGWSFHDDQSFLVKKLRAWSEKLICHYADEVICVSQSNADTGRELFGLKMAHVIDNGVNLDRFNPQNSLKDLRPEFGFDKDDFVVGFIARCTIQKNPLLFLESLQLAHKVYPEIKGLFVGEGDMDSQVDEYIALHQMQDYVFRSPFRIDVPDILNCIDVYCLPSLWEGLSIALLEAMAMSKAIIATPTDGTKEVLRNEENGLLIPVNDISALTDAILRLHDDYSLMEKCRTNARMFVSERFNANRVAESVSAIYSKYK</sequence>
<protein>
    <submittedName>
        <fullName evidence="3">Glycosyltransferase involved in cell wall bisynthesis</fullName>
    </submittedName>
</protein>
<dbReference type="Pfam" id="PF00534">
    <property type="entry name" value="Glycos_transf_1"/>
    <property type="match status" value="1"/>
</dbReference>